<dbReference type="InterPro" id="IPR050836">
    <property type="entry name" value="SDS22/Internalin_LRR"/>
</dbReference>
<dbReference type="InterPro" id="IPR001611">
    <property type="entry name" value="Leu-rich_rpt"/>
</dbReference>
<evidence type="ECO:0000256" key="2">
    <source>
        <dbReference type="ARBA" id="ARBA00022737"/>
    </source>
</evidence>
<keyword evidence="1" id="KW-0433">Leucine-rich repeat</keyword>
<evidence type="ECO:0000313" key="4">
    <source>
        <dbReference type="EMBL" id="GHB24160.1"/>
    </source>
</evidence>
<feature type="signal peptide" evidence="3">
    <location>
        <begin position="1"/>
        <end position="23"/>
    </location>
</feature>
<sequence length="818" mass="93535">MIKNKFHITYLLILLLSSQYSFAQDIKGYSKQEIKELSSQVEDQIRFLEYFLNTVGSQDTPARDKDVIIRESYTKIFRDGKVQVEDDLLIDRKVITNKDITAYLKDIEFFFKDANFKFKVREIKPFLRDNDELSFLVSMDRTLTATGLNKEKISNTKPRFLEVNVDKKSNELKIASIYTTKLSRDQELKTWWSNLSYTWENYFRTKIGLSDTDSVTLEHLYKISAIDSINLSGNTFLVDLSPIEALRDLKYIDISSTQIRELNPISNVTFLTYLNIANTPTRDIQFIKYSDRLSYLNISNTQISDISELGNLKKIHTLEAVNTPINSFDVLNSFDELKVLNLRESGFNNMENIAELSSLTHLDISKNFIINFDLLENLISLIELNVSETNISSLQPLAGMKSLVMVNFNQTEVAELTPLQNKTSLRRVYADLTRVSEESADEFARQNRRVLLVHHVENLQTWYDGLSEAWKEVLVHNNPSLKKPIPSIEDLTATVGIDSLQLAGSAITNLAPVLKFRKLNYLDFSNTAVADVTPLSEMRMLQAVIGKETSVRSLRPLANLNGLKRIDFALAPVQEISSLNSMTQLEYLNIDGAEFDRDQVSEFLAKNGSITIIYRTEWLEAWWDYLDSEWKSVIQKYFGDNSFRPDSEQLHVWTSSAEFAIERVSIENLEPLLAFNNLRKVSIFDVYLKDIEAVGKLNLLLELKISQAPITDLTVLGSLVDLKSLDLSNTGVQDLRPLARLQNLIYLDLSGTNIKVLKGLETLQQLEELNIASTNVRSLKPIFGLRNLKRLSAFNTRLSQRAVDGFQKVNPECQVKFY</sequence>
<gene>
    <name evidence="4" type="ORF">GCM10008106_01100</name>
</gene>
<reference evidence="4" key="1">
    <citation type="journal article" date="2014" name="Int. J. Syst. Evol. Microbiol.">
        <title>Complete genome sequence of Corynebacterium casei LMG S-19264T (=DSM 44701T), isolated from a smear-ripened cheese.</title>
        <authorList>
            <consortium name="US DOE Joint Genome Institute (JGI-PGF)"/>
            <person name="Walter F."/>
            <person name="Albersmeier A."/>
            <person name="Kalinowski J."/>
            <person name="Ruckert C."/>
        </authorList>
    </citation>
    <scope>NUCLEOTIDE SEQUENCE</scope>
    <source>
        <strain evidence="4">KCTC 23224</strain>
    </source>
</reference>
<dbReference type="PANTHER" id="PTHR46652:SF3">
    <property type="entry name" value="LEUCINE-RICH REPEAT-CONTAINING PROTEIN 9"/>
    <property type="match status" value="1"/>
</dbReference>
<dbReference type="EMBL" id="BMYF01000001">
    <property type="protein sequence ID" value="GHB24160.1"/>
    <property type="molecule type" value="Genomic_DNA"/>
</dbReference>
<comment type="caution">
    <text evidence="4">The sequence shown here is derived from an EMBL/GenBank/DDBJ whole genome shotgun (WGS) entry which is preliminary data.</text>
</comment>
<evidence type="ECO:0000256" key="1">
    <source>
        <dbReference type="ARBA" id="ARBA00022614"/>
    </source>
</evidence>
<organism evidence="4 5">
    <name type="scientific">Mongoliitalea lutea</name>
    <dbReference type="NCBI Taxonomy" id="849756"/>
    <lineage>
        <taxon>Bacteria</taxon>
        <taxon>Pseudomonadati</taxon>
        <taxon>Bacteroidota</taxon>
        <taxon>Cytophagia</taxon>
        <taxon>Cytophagales</taxon>
        <taxon>Cyclobacteriaceae</taxon>
        <taxon>Mongoliitalea</taxon>
    </lineage>
</organism>
<feature type="chain" id="PRO_5035278291" description="Leucine-rich repeat (LRR) protein" evidence="3">
    <location>
        <begin position="24"/>
        <end position="818"/>
    </location>
</feature>
<evidence type="ECO:0000313" key="5">
    <source>
        <dbReference type="Proteomes" id="UP000642809"/>
    </source>
</evidence>
<keyword evidence="5" id="KW-1185">Reference proteome</keyword>
<dbReference type="InterPro" id="IPR032675">
    <property type="entry name" value="LRR_dom_sf"/>
</dbReference>
<evidence type="ECO:0008006" key="6">
    <source>
        <dbReference type="Google" id="ProtNLM"/>
    </source>
</evidence>
<evidence type="ECO:0000256" key="3">
    <source>
        <dbReference type="SAM" id="SignalP"/>
    </source>
</evidence>
<proteinExistence type="predicted"/>
<dbReference type="Gene3D" id="3.80.10.10">
    <property type="entry name" value="Ribonuclease Inhibitor"/>
    <property type="match status" value="3"/>
</dbReference>
<accession>A0A8J3CU50</accession>
<reference evidence="4" key="2">
    <citation type="submission" date="2020-09" db="EMBL/GenBank/DDBJ databases">
        <authorList>
            <person name="Sun Q."/>
            <person name="Kim S."/>
        </authorList>
    </citation>
    <scope>NUCLEOTIDE SEQUENCE</scope>
    <source>
        <strain evidence="4">KCTC 23224</strain>
    </source>
</reference>
<dbReference type="PANTHER" id="PTHR46652">
    <property type="entry name" value="LEUCINE-RICH REPEAT AND IQ DOMAIN-CONTAINING PROTEIN 1-RELATED"/>
    <property type="match status" value="1"/>
</dbReference>
<dbReference type="AlphaFoldDB" id="A0A8J3CU50"/>
<dbReference type="Proteomes" id="UP000642809">
    <property type="component" value="Unassembled WGS sequence"/>
</dbReference>
<name>A0A8J3CU50_9BACT</name>
<keyword evidence="3" id="KW-0732">Signal</keyword>
<dbReference type="PROSITE" id="PS51450">
    <property type="entry name" value="LRR"/>
    <property type="match status" value="3"/>
</dbReference>
<keyword evidence="2" id="KW-0677">Repeat</keyword>
<protein>
    <recommendedName>
        <fullName evidence="6">Leucine-rich repeat (LRR) protein</fullName>
    </recommendedName>
</protein>
<dbReference type="SUPFAM" id="SSF52058">
    <property type="entry name" value="L domain-like"/>
    <property type="match status" value="3"/>
</dbReference>